<dbReference type="STRING" id="515849.A0A090CGW4"/>
<dbReference type="AlphaFoldDB" id="A0A090CGW4"/>
<sequence>MAPHHRLPRMAVSYGRTRILRLTVLACIACTTLVMIMQIGRAWSRGRDGHRHHLLQGASPGWKTTEEGLVPVKSREELGREMLEYVRGLPGLQGEVAVLSKRVRVVESKEGAVGEGKIRRVGRGFLEGHGFARVDLTPPAAGEGRNDNGETLKQETRLPVPGVVEVPVDVPRDDMGDPGEVLFGIASDYERVSRDDFGLVRDWAGFLTNHSAERERKEKRRSNGAGLLLVLSKATESEVVEVKARLWQAGIDGTVFVVEQREGKDSDRYKGGVYAQLFQRLLMSRFGKGEVGAGKTRRWFAVVDEKVFIPNLRKLVWEMDTRFEDEGEWFVGLPTEKEDWADDENGKQITYGGGAVVMSPSALDTVGQLMCFQAGGKGGNDEVKADSNWGETLYKCLEQERYLKMQVLVGGGGYLPGEGNQGQKVSGRPLVLRTDKDPFKFSAKGHLVSNVCGEECYLQRFLFADSWALINGHSITAYPRRIEVQMSSQKMTQQKGFQNKSGGGEVADKIAVHSTSSVGEGQKIAWRGGKTKTWRLVSAEVRDDGKEVWQAYVNEKGIGSKEEEKSDVDSVIVLVWEF</sequence>
<reference evidence="2" key="2">
    <citation type="journal article" date="2014" name="Genetics">
        <title>Maintaining two mating types: Structure of the mating type locus and its role in heterokaryosis in Podospora anserina.</title>
        <authorList>
            <person name="Grognet P."/>
            <person name="Bidard F."/>
            <person name="Kuchly C."/>
            <person name="Tong L.C.H."/>
            <person name="Coppin E."/>
            <person name="Benkhali J.A."/>
            <person name="Couloux A."/>
            <person name="Wincker P."/>
            <person name="Debuchy R."/>
            <person name="Silar P."/>
        </authorList>
    </citation>
    <scope>GENOME REANNOTATION</scope>
    <source>
        <strain evidence="2">S / ATCC MYA-4624 / DSM 980 / FGSC 10383</strain>
    </source>
</reference>
<organism evidence="1 2">
    <name type="scientific">Podospora anserina (strain S / ATCC MYA-4624 / DSM 980 / FGSC 10383)</name>
    <name type="common">Pleurage anserina</name>
    <dbReference type="NCBI Taxonomy" id="515849"/>
    <lineage>
        <taxon>Eukaryota</taxon>
        <taxon>Fungi</taxon>
        <taxon>Dikarya</taxon>
        <taxon>Ascomycota</taxon>
        <taxon>Pezizomycotina</taxon>
        <taxon>Sordariomycetes</taxon>
        <taxon>Sordariomycetidae</taxon>
        <taxon>Sordariales</taxon>
        <taxon>Podosporaceae</taxon>
        <taxon>Podospora</taxon>
        <taxon>Podospora anserina</taxon>
    </lineage>
</organism>
<proteinExistence type="predicted"/>
<evidence type="ECO:0000313" key="1">
    <source>
        <dbReference type="EMBL" id="CDP24682.1"/>
    </source>
</evidence>
<dbReference type="Proteomes" id="UP000001197">
    <property type="component" value="Chromosome 1"/>
</dbReference>
<protein>
    <submittedName>
        <fullName evidence="1">Glycosyltransferase</fullName>
    </submittedName>
</protein>
<keyword evidence="2" id="KW-1185">Reference proteome</keyword>
<dbReference type="EMBL" id="FO904936">
    <property type="protein sequence ID" value="CDP24682.1"/>
    <property type="molecule type" value="Genomic_DNA"/>
</dbReference>
<name>A0A090CGW4_PODAN</name>
<dbReference type="eggNOG" id="ENOG502RS6F">
    <property type="taxonomic scope" value="Eukaryota"/>
</dbReference>
<reference evidence="1 2" key="1">
    <citation type="journal article" date="2008" name="Genome Biol.">
        <title>The genome sequence of the model ascomycete fungus Podospora anserina.</title>
        <authorList>
            <person name="Espagne E."/>
            <person name="Lespinet O."/>
            <person name="Malagnac F."/>
            <person name="Da Silva C."/>
            <person name="Jaillon O."/>
            <person name="Porcel B.M."/>
            <person name="Couloux A."/>
            <person name="Aury J.-M."/>
            <person name="Segurens B."/>
            <person name="Poulain J."/>
            <person name="Anthouard V."/>
            <person name="Grossetete S."/>
            <person name="Khalili H."/>
            <person name="Coppin E."/>
            <person name="Dequard-Chablat M."/>
            <person name="Picard M."/>
            <person name="Contamine V."/>
            <person name="Arnaise S."/>
            <person name="Bourdais A."/>
            <person name="Berteaux-Lecellier V."/>
            <person name="Gautheret D."/>
            <person name="de Vries R.P."/>
            <person name="Battaglia E."/>
            <person name="Coutinho P.M."/>
            <person name="Danchin E.G.J."/>
            <person name="Henrissat B."/>
            <person name="El Khoury R."/>
            <person name="Sainsard-Chanet A."/>
            <person name="Boivin A."/>
            <person name="Pinan-Lucarre B."/>
            <person name="Sellem C.H."/>
            <person name="Debuchy R."/>
            <person name="Wincker P."/>
            <person name="Weissenbach J."/>
            <person name="Silar P."/>
        </authorList>
    </citation>
    <scope>NUCLEOTIDE SEQUENCE [LARGE SCALE GENOMIC DNA]</scope>
    <source>
        <strain evidence="2">S / ATCC MYA-4624 / DSM 980 / FGSC 10383</strain>
    </source>
</reference>
<evidence type="ECO:0000313" key="2">
    <source>
        <dbReference type="Proteomes" id="UP000001197"/>
    </source>
</evidence>
<accession>A0A090CGW4</accession>
<dbReference type="InParanoid" id="A0A090CGW4"/>